<dbReference type="GO" id="GO:0006425">
    <property type="term" value="P:glutaminyl-tRNA aminoacylation"/>
    <property type="evidence" value="ECO:0007669"/>
    <property type="project" value="InterPro"/>
</dbReference>
<feature type="region of interest" description="Disordered" evidence="9">
    <location>
        <begin position="1"/>
        <end position="29"/>
    </location>
</feature>
<reference evidence="14" key="2">
    <citation type="submission" date="2021-11" db="EMBL/GenBank/DDBJ databases">
        <authorList>
            <consortium name="Genoscope - CEA"/>
            <person name="William W."/>
        </authorList>
    </citation>
    <scope>NUCLEOTIDE SEQUENCE</scope>
</reference>
<dbReference type="FunFam" id="3.40.50.620:FF:000037">
    <property type="entry name" value="Glutamine--tRNA ligase cytoplasmic"/>
    <property type="match status" value="1"/>
</dbReference>
<dbReference type="EMBL" id="CAKKNE010000003">
    <property type="protein sequence ID" value="CAH0370812.1"/>
    <property type="molecule type" value="Genomic_DNA"/>
</dbReference>
<feature type="domain" description="Glutamyl/glutaminyl-tRNA synthetase class Ib catalytic" evidence="10">
    <location>
        <begin position="78"/>
        <end position="417"/>
    </location>
</feature>
<comment type="catalytic activity">
    <reaction evidence="7">
        <text>tRNA(Gln) + L-glutamine + ATP = L-glutaminyl-tRNA(Gln) + AMP + diphosphate</text>
        <dbReference type="Rhea" id="RHEA:20121"/>
        <dbReference type="Rhea" id="RHEA-COMP:9662"/>
        <dbReference type="Rhea" id="RHEA-COMP:9681"/>
        <dbReference type="ChEBI" id="CHEBI:30616"/>
        <dbReference type="ChEBI" id="CHEBI:33019"/>
        <dbReference type="ChEBI" id="CHEBI:58359"/>
        <dbReference type="ChEBI" id="CHEBI:78442"/>
        <dbReference type="ChEBI" id="CHEBI:78521"/>
        <dbReference type="ChEBI" id="CHEBI:456215"/>
        <dbReference type="EC" id="6.1.1.18"/>
    </reaction>
</comment>
<evidence type="ECO:0000256" key="7">
    <source>
        <dbReference type="ARBA" id="ARBA00048270"/>
    </source>
</evidence>
<dbReference type="Pfam" id="PF20974">
    <property type="entry name" value="tRNA-synt_1c_C2"/>
    <property type="match status" value="1"/>
</dbReference>
<keyword evidence="3 8" id="KW-0547">Nucleotide-binding</keyword>
<dbReference type="InterPro" id="IPR050132">
    <property type="entry name" value="Gln/Glu-tRNA_Ligase"/>
</dbReference>
<dbReference type="Gene3D" id="3.40.50.620">
    <property type="entry name" value="HUPs"/>
    <property type="match status" value="1"/>
</dbReference>
<evidence type="ECO:0000259" key="12">
    <source>
        <dbReference type="Pfam" id="PF20974"/>
    </source>
</evidence>
<feature type="domain" description="tRNA synthetases class I (E and Q) anti-codon binding" evidence="12">
    <location>
        <begin position="523"/>
        <end position="593"/>
    </location>
</feature>
<dbReference type="PANTHER" id="PTHR43097">
    <property type="entry name" value="GLUTAMINE-TRNA LIGASE"/>
    <property type="match status" value="1"/>
</dbReference>
<keyword evidence="6 8" id="KW-0030">Aminoacyl-tRNA synthetase</keyword>
<dbReference type="InterPro" id="IPR020059">
    <property type="entry name" value="Glu/Gln-tRNA-synth_Ib_codon-bd"/>
</dbReference>
<protein>
    <recommendedName>
        <fullName evidence="1">glutamine--tRNA ligase</fullName>
        <ecNumber evidence="1">6.1.1.18</ecNumber>
    </recommendedName>
</protein>
<dbReference type="EC" id="6.1.1.18" evidence="1"/>
<evidence type="ECO:0000256" key="8">
    <source>
        <dbReference type="RuleBase" id="RU363037"/>
    </source>
</evidence>
<evidence type="ECO:0000313" key="15">
    <source>
        <dbReference type="Proteomes" id="UP000789595"/>
    </source>
</evidence>
<evidence type="ECO:0000256" key="6">
    <source>
        <dbReference type="ARBA" id="ARBA00023146"/>
    </source>
</evidence>
<dbReference type="InterPro" id="IPR004514">
    <property type="entry name" value="Gln-tRNA-synth"/>
</dbReference>
<dbReference type="InterPro" id="IPR014729">
    <property type="entry name" value="Rossmann-like_a/b/a_fold"/>
</dbReference>
<dbReference type="SUPFAM" id="SSF50715">
    <property type="entry name" value="Ribosomal protein L25-like"/>
    <property type="match status" value="1"/>
</dbReference>
<dbReference type="InterPro" id="IPR049437">
    <property type="entry name" value="tRNA-synt_1c_C2"/>
</dbReference>
<keyword evidence="5 8" id="KW-0648">Protein biosynthesis</keyword>
<dbReference type="NCBIfam" id="TIGR00440">
    <property type="entry name" value="glnS"/>
    <property type="match status" value="1"/>
</dbReference>
<dbReference type="PANTHER" id="PTHR43097:SF4">
    <property type="entry name" value="GLUTAMINE--TRNA LIGASE"/>
    <property type="match status" value="1"/>
</dbReference>
<organism evidence="13">
    <name type="scientific">Pelagomonas calceolata</name>
    <dbReference type="NCBI Taxonomy" id="35677"/>
    <lineage>
        <taxon>Eukaryota</taxon>
        <taxon>Sar</taxon>
        <taxon>Stramenopiles</taxon>
        <taxon>Ochrophyta</taxon>
        <taxon>Pelagophyceae</taxon>
        <taxon>Pelagomonadales</taxon>
        <taxon>Pelagomonadaceae</taxon>
        <taxon>Pelagomonas</taxon>
    </lineage>
</organism>
<comment type="similarity">
    <text evidence="8">Belongs to the class-I aminoacyl-tRNA synthetase family.</text>
</comment>
<keyword evidence="4 8" id="KW-0067">ATP-binding</keyword>
<reference evidence="13" key="1">
    <citation type="submission" date="2021-01" db="EMBL/GenBank/DDBJ databases">
        <authorList>
            <person name="Corre E."/>
            <person name="Pelletier E."/>
            <person name="Niang G."/>
            <person name="Scheremetjew M."/>
            <person name="Finn R."/>
            <person name="Kale V."/>
            <person name="Holt S."/>
            <person name="Cochrane G."/>
            <person name="Meng A."/>
            <person name="Brown T."/>
            <person name="Cohen L."/>
        </authorList>
    </citation>
    <scope>NUCLEOTIDE SEQUENCE</scope>
    <source>
        <strain evidence="13">CCMP1756</strain>
    </source>
</reference>
<dbReference type="Pfam" id="PF03950">
    <property type="entry name" value="tRNA-synt_1c_C"/>
    <property type="match status" value="1"/>
</dbReference>
<evidence type="ECO:0000256" key="1">
    <source>
        <dbReference type="ARBA" id="ARBA00012836"/>
    </source>
</evidence>
<dbReference type="PROSITE" id="PS00178">
    <property type="entry name" value="AA_TRNA_LIGASE_I"/>
    <property type="match status" value="1"/>
</dbReference>
<dbReference type="Gene3D" id="2.40.240.10">
    <property type="entry name" value="Ribosomal Protein L25, Chain P"/>
    <property type="match status" value="2"/>
</dbReference>
<dbReference type="InterPro" id="IPR001412">
    <property type="entry name" value="aa-tRNA-synth_I_CS"/>
</dbReference>
<evidence type="ECO:0000259" key="10">
    <source>
        <dbReference type="Pfam" id="PF00749"/>
    </source>
</evidence>
<dbReference type="EMBL" id="HBIW01023448">
    <property type="protein sequence ID" value="CAE0704746.1"/>
    <property type="molecule type" value="Transcribed_RNA"/>
</dbReference>
<sequence length="694" mass="79252">MLKRAWWAKSPSSKWVGTEKPEEKDGSRAQWALDRRTDPLLGRTLTHWPEASQSGGPQTCNNTEALLKEHQALNGKAIRTRFPPEPNGYLHLGHAKSMNMNFSLAFERLEGAGVTCKRETVFRYDDTNPEAETKEFIESLATDVQWMGWTPVVTTHTSDYFPVFYAMALELIDKGKAYVCHQSSSEIEACRSVAKARVALKAMQDPPAELVAEAKLHEPSAHESPYRNRSVAENHALFEKMRNGTTAEGECTLRLKMYEEGGSNFNMFDQVAYRVKHRAHPHAGDAWCMYPTYDYTHCIVDALEHVDYSICTLEFETRRESYYWVLDALDLYRPKVFEMSRLNVSHVVLSKRKLTKLVDTGKVRGWDDPRMPTISGLRRRGYSPAAVNAFCRDVGVTRNENFIEYSRLQHFARQDLEERADRRMAVREPLKVTLVGDASLFRTYDAPNHPTDASRGTRPLTLTKVVYIEASDFREVDSKDFYGLALNKWARLRYCVCLKCISVEKDGITCEISDKVEKDPRGKLHWVSSDAMQCELRDYDHLFTVGKVDDEKWESQLSETSLVVRDKALVERLERPSDGTAFQFERLGFYAVDPDATTDRLVFNLTVPLKSGAPVKKEAGVSRKAQQEADRLKKEALKKVKPQDLFRTDEYNAWDADGIPTHNKAGEPLSKSLIKKCKKEWAKQKKLYEAANKA</sequence>
<evidence type="ECO:0000256" key="2">
    <source>
        <dbReference type="ARBA" id="ARBA00022598"/>
    </source>
</evidence>
<evidence type="ECO:0000256" key="9">
    <source>
        <dbReference type="SAM" id="MobiDB-lite"/>
    </source>
</evidence>
<dbReference type="GO" id="GO:0005524">
    <property type="term" value="F:ATP binding"/>
    <property type="evidence" value="ECO:0007669"/>
    <property type="project" value="UniProtKB-KW"/>
</dbReference>
<feature type="domain" description="Glutamyl/glutaminyl-tRNA synthetase class Ib anti-codon binding" evidence="11">
    <location>
        <begin position="420"/>
        <end position="509"/>
    </location>
</feature>
<keyword evidence="15" id="KW-1185">Reference proteome</keyword>
<proteinExistence type="inferred from homology"/>
<evidence type="ECO:0000256" key="4">
    <source>
        <dbReference type="ARBA" id="ARBA00022840"/>
    </source>
</evidence>
<evidence type="ECO:0000256" key="5">
    <source>
        <dbReference type="ARBA" id="ARBA00022917"/>
    </source>
</evidence>
<dbReference type="SUPFAM" id="SSF52374">
    <property type="entry name" value="Nucleotidylyl transferase"/>
    <property type="match status" value="1"/>
</dbReference>
<evidence type="ECO:0000313" key="14">
    <source>
        <dbReference type="EMBL" id="CAH0370812.1"/>
    </source>
</evidence>
<dbReference type="GO" id="GO:0004819">
    <property type="term" value="F:glutamine-tRNA ligase activity"/>
    <property type="evidence" value="ECO:0007669"/>
    <property type="project" value="UniProtKB-EC"/>
</dbReference>
<accession>A0A7S4A634</accession>
<gene>
    <name evidence="13" type="ORF">PCAL00307_LOCUS20194</name>
    <name evidence="14" type="ORF">PECAL_3P07210</name>
</gene>
<dbReference type="InterPro" id="IPR020058">
    <property type="entry name" value="Glu/Gln-tRNA-synth_Ib_cat-dom"/>
</dbReference>
<dbReference type="InterPro" id="IPR011035">
    <property type="entry name" value="Ribosomal_bL25/Gln-tRNA_synth"/>
</dbReference>
<dbReference type="Pfam" id="PF00749">
    <property type="entry name" value="tRNA-synt_1c"/>
    <property type="match status" value="1"/>
</dbReference>
<evidence type="ECO:0000259" key="11">
    <source>
        <dbReference type="Pfam" id="PF03950"/>
    </source>
</evidence>
<evidence type="ECO:0000256" key="3">
    <source>
        <dbReference type="ARBA" id="ARBA00022741"/>
    </source>
</evidence>
<evidence type="ECO:0000313" key="13">
    <source>
        <dbReference type="EMBL" id="CAE0704746.1"/>
    </source>
</evidence>
<name>A0A7S4A634_9STRA</name>
<keyword evidence="2 8" id="KW-0436">Ligase</keyword>
<dbReference type="InterPro" id="IPR020056">
    <property type="entry name" value="Rbsml_bL25/Gln-tRNA_synth_N"/>
</dbReference>
<feature type="compositionally biased region" description="Basic and acidic residues" evidence="9">
    <location>
        <begin position="17"/>
        <end position="29"/>
    </location>
</feature>
<dbReference type="OrthoDB" id="10250478at2759"/>
<dbReference type="Proteomes" id="UP000789595">
    <property type="component" value="Unassembled WGS sequence"/>
</dbReference>
<dbReference type="GO" id="GO:0005829">
    <property type="term" value="C:cytosol"/>
    <property type="evidence" value="ECO:0007669"/>
    <property type="project" value="TreeGrafter"/>
</dbReference>
<dbReference type="AlphaFoldDB" id="A0A7S4A634"/>